<dbReference type="Pfam" id="PF03732">
    <property type="entry name" value="Retrotrans_gag"/>
    <property type="match status" value="1"/>
</dbReference>
<name>A0A1U7Y4T9_NICSY</name>
<evidence type="ECO:0000313" key="3">
    <source>
        <dbReference type="RefSeq" id="XP_009796971.1"/>
    </source>
</evidence>
<dbReference type="InterPro" id="IPR005162">
    <property type="entry name" value="Retrotrans_gag_dom"/>
</dbReference>
<sequence length="140" mass="16384">MEMWDAWANGREPPNAIAGIPELLPRCEKYDGPGDPVAHLKRYCNQLRGASGKEELLMAYFRESLISIASEWYMDQDISRWHIWDDLSWDFVRQFQYSIDISPDRNSLSNLKKKSSESFREYAVKLREQAARVKPPKDET</sequence>
<evidence type="ECO:0000313" key="2">
    <source>
        <dbReference type="Proteomes" id="UP000189701"/>
    </source>
</evidence>
<organism evidence="2 3">
    <name type="scientific">Nicotiana sylvestris</name>
    <name type="common">Wood tobacco</name>
    <name type="synonym">South American tobacco</name>
    <dbReference type="NCBI Taxonomy" id="4096"/>
    <lineage>
        <taxon>Eukaryota</taxon>
        <taxon>Viridiplantae</taxon>
        <taxon>Streptophyta</taxon>
        <taxon>Embryophyta</taxon>
        <taxon>Tracheophyta</taxon>
        <taxon>Spermatophyta</taxon>
        <taxon>Magnoliopsida</taxon>
        <taxon>eudicotyledons</taxon>
        <taxon>Gunneridae</taxon>
        <taxon>Pentapetalae</taxon>
        <taxon>asterids</taxon>
        <taxon>lamiids</taxon>
        <taxon>Solanales</taxon>
        <taxon>Solanaceae</taxon>
        <taxon>Nicotianoideae</taxon>
        <taxon>Nicotianeae</taxon>
        <taxon>Nicotiana</taxon>
    </lineage>
</organism>
<reference evidence="3" key="2">
    <citation type="submission" date="2025-08" db="UniProtKB">
        <authorList>
            <consortium name="RefSeq"/>
        </authorList>
    </citation>
    <scope>IDENTIFICATION</scope>
    <source>
        <tissue evidence="3">Leaf</tissue>
    </source>
</reference>
<dbReference type="RefSeq" id="XP_009796971.1">
    <property type="nucleotide sequence ID" value="XM_009798669.1"/>
</dbReference>
<dbReference type="AlphaFoldDB" id="A0A1U7Y4T9"/>
<protein>
    <submittedName>
        <fullName evidence="3">Uncharacterized protein LOC104243482</fullName>
    </submittedName>
</protein>
<evidence type="ECO:0000259" key="1">
    <source>
        <dbReference type="Pfam" id="PF03732"/>
    </source>
</evidence>
<keyword evidence="2" id="KW-1185">Reference proteome</keyword>
<dbReference type="PANTHER" id="PTHR33223">
    <property type="entry name" value="CCHC-TYPE DOMAIN-CONTAINING PROTEIN"/>
    <property type="match status" value="1"/>
</dbReference>
<reference evidence="2" key="1">
    <citation type="journal article" date="2013" name="Genome Biol.">
        <title>Reference genomes and transcriptomes of Nicotiana sylvestris and Nicotiana tomentosiformis.</title>
        <authorList>
            <person name="Sierro N."/>
            <person name="Battey J.N."/>
            <person name="Ouadi S."/>
            <person name="Bovet L."/>
            <person name="Goepfert S."/>
            <person name="Bakaher N."/>
            <person name="Peitsch M.C."/>
            <person name="Ivanov N.V."/>
        </authorList>
    </citation>
    <scope>NUCLEOTIDE SEQUENCE [LARGE SCALE GENOMIC DNA]</scope>
</reference>
<dbReference type="PANTHER" id="PTHR33223:SF8">
    <property type="entry name" value="OS04G0172440 PROTEIN"/>
    <property type="match status" value="1"/>
</dbReference>
<feature type="domain" description="Retrotransposon gag" evidence="1">
    <location>
        <begin position="60"/>
        <end position="134"/>
    </location>
</feature>
<gene>
    <name evidence="3" type="primary">LOC104243482</name>
</gene>
<accession>A0A1U7Y4T9</accession>
<dbReference type="eggNOG" id="ENOG502SCVS">
    <property type="taxonomic scope" value="Eukaryota"/>
</dbReference>
<dbReference type="Proteomes" id="UP000189701">
    <property type="component" value="Unplaced"/>
</dbReference>
<proteinExistence type="predicted"/>